<dbReference type="FunFam" id="2.60.40.10:FF:000030">
    <property type="entry name" value="Semaphorin 3F like"/>
    <property type="match status" value="1"/>
</dbReference>
<sequence length="198" mass="23487">ATFTKTVERLMYGIEKNSSLLECSPRSLHAKVLWYVETLNMKQEEVKTDDRVVKTDLGLLFLDLHRMDAGTYFCKAREHGFIQTVMKIRLDVLDEEQIDNIFHKDGVEERPRKMPCLGQPGSHHGTRPWYKEFLQLIGYSNFQRVEDYCQKMWCNEKKRKKSKVAGNKWKYSSAQERKMKSRGLQSEHRRTPRHVLYT</sequence>
<dbReference type="InterPro" id="IPR027231">
    <property type="entry name" value="Semaphorin"/>
</dbReference>
<evidence type="ECO:0000256" key="5">
    <source>
        <dbReference type="ARBA" id="ARBA00023157"/>
    </source>
</evidence>
<evidence type="ECO:0000256" key="1">
    <source>
        <dbReference type="ARBA" id="ARBA00004613"/>
    </source>
</evidence>
<dbReference type="OMA" id="YFCKARE"/>
<dbReference type="GO" id="GO:0045499">
    <property type="term" value="F:chemorepellent activity"/>
    <property type="evidence" value="ECO:0007669"/>
    <property type="project" value="TreeGrafter"/>
</dbReference>
<comment type="similarity">
    <text evidence="2">Belongs to the semaphorin family.</text>
</comment>
<evidence type="ECO:0000256" key="6">
    <source>
        <dbReference type="ARBA" id="ARBA00023180"/>
    </source>
</evidence>
<dbReference type="InterPro" id="IPR036179">
    <property type="entry name" value="Ig-like_dom_sf"/>
</dbReference>
<evidence type="ECO:0000256" key="3">
    <source>
        <dbReference type="ARBA" id="ARBA00022525"/>
    </source>
</evidence>
<feature type="domain" description="Immunoglobulin-like beta-sandwich" evidence="9">
    <location>
        <begin position="15"/>
        <end position="83"/>
    </location>
</feature>
<dbReference type="GO" id="GO:0071526">
    <property type="term" value="P:semaphorin-plexin signaling pathway"/>
    <property type="evidence" value="ECO:0007669"/>
    <property type="project" value="TreeGrafter"/>
</dbReference>
<dbReference type="Gene3D" id="2.60.40.10">
    <property type="entry name" value="Immunoglobulins"/>
    <property type="match status" value="1"/>
</dbReference>
<dbReference type="InterPro" id="IPR013151">
    <property type="entry name" value="Immunoglobulin_dom"/>
</dbReference>
<dbReference type="PANTHER" id="PTHR11036:SF22">
    <property type="entry name" value="SEMAPHORIN-3E"/>
    <property type="match status" value="1"/>
</dbReference>
<comment type="subcellular location">
    <subcellularLocation>
        <location evidence="1">Secreted</location>
    </subcellularLocation>
</comment>
<dbReference type="GO" id="GO:0007411">
    <property type="term" value="P:axon guidance"/>
    <property type="evidence" value="ECO:0007669"/>
    <property type="project" value="TreeGrafter"/>
</dbReference>
<keyword evidence="3" id="KW-0964">Secreted</keyword>
<evidence type="ECO:0000256" key="8">
    <source>
        <dbReference type="SAM" id="MobiDB-lite"/>
    </source>
</evidence>
<proteinExistence type="inferred from homology"/>
<name>A0A401Q6A2_SCYTO</name>
<dbReference type="InterPro" id="IPR013783">
    <property type="entry name" value="Ig-like_fold"/>
</dbReference>
<comment type="caution">
    <text evidence="10">The sequence shown here is derived from an EMBL/GenBank/DDBJ whole genome shotgun (WGS) entry which is preliminary data.</text>
</comment>
<dbReference type="GO" id="GO:0005615">
    <property type="term" value="C:extracellular space"/>
    <property type="evidence" value="ECO:0007669"/>
    <property type="project" value="TreeGrafter"/>
</dbReference>
<dbReference type="OrthoDB" id="9988752at2759"/>
<accession>A0A401Q6A2</accession>
<dbReference type="GO" id="GO:0030215">
    <property type="term" value="F:semaphorin receptor binding"/>
    <property type="evidence" value="ECO:0007669"/>
    <property type="project" value="InterPro"/>
</dbReference>
<evidence type="ECO:0000313" key="11">
    <source>
        <dbReference type="Proteomes" id="UP000288216"/>
    </source>
</evidence>
<protein>
    <recommendedName>
        <fullName evidence="9">Immunoglobulin-like beta-sandwich domain-containing protein</fullName>
    </recommendedName>
</protein>
<dbReference type="SUPFAM" id="SSF48726">
    <property type="entry name" value="Immunoglobulin"/>
    <property type="match status" value="1"/>
</dbReference>
<reference evidence="10 11" key="1">
    <citation type="journal article" date="2018" name="Nat. Ecol. Evol.">
        <title>Shark genomes provide insights into elasmobranch evolution and the origin of vertebrates.</title>
        <authorList>
            <person name="Hara Y"/>
            <person name="Yamaguchi K"/>
            <person name="Onimaru K"/>
            <person name="Kadota M"/>
            <person name="Koyanagi M"/>
            <person name="Keeley SD"/>
            <person name="Tatsumi K"/>
            <person name="Tanaka K"/>
            <person name="Motone F"/>
            <person name="Kageyama Y"/>
            <person name="Nozu R"/>
            <person name="Adachi N"/>
            <person name="Nishimura O"/>
            <person name="Nakagawa R"/>
            <person name="Tanegashima C"/>
            <person name="Kiyatake I"/>
            <person name="Matsumoto R"/>
            <person name="Murakumo K"/>
            <person name="Nishida K"/>
            <person name="Terakita A"/>
            <person name="Kuratani S"/>
            <person name="Sato K"/>
            <person name="Hyodo S Kuraku.S."/>
        </authorList>
    </citation>
    <scope>NUCLEOTIDE SEQUENCE [LARGE SCALE GENOMIC DNA]</scope>
</reference>
<dbReference type="STRING" id="75743.A0A401Q6A2"/>
<dbReference type="GO" id="GO:0005886">
    <property type="term" value="C:plasma membrane"/>
    <property type="evidence" value="ECO:0007669"/>
    <property type="project" value="TreeGrafter"/>
</dbReference>
<dbReference type="GO" id="GO:0030335">
    <property type="term" value="P:positive regulation of cell migration"/>
    <property type="evidence" value="ECO:0007669"/>
    <property type="project" value="TreeGrafter"/>
</dbReference>
<keyword evidence="4" id="KW-0732">Signal</keyword>
<dbReference type="Pfam" id="PF00047">
    <property type="entry name" value="ig"/>
    <property type="match status" value="1"/>
</dbReference>
<evidence type="ECO:0000256" key="7">
    <source>
        <dbReference type="ARBA" id="ARBA00023319"/>
    </source>
</evidence>
<evidence type="ECO:0000256" key="4">
    <source>
        <dbReference type="ARBA" id="ARBA00022729"/>
    </source>
</evidence>
<keyword evidence="6" id="KW-0325">Glycoprotein</keyword>
<organism evidence="10 11">
    <name type="scientific">Scyliorhinus torazame</name>
    <name type="common">Cloudy catshark</name>
    <name type="synonym">Catulus torazame</name>
    <dbReference type="NCBI Taxonomy" id="75743"/>
    <lineage>
        <taxon>Eukaryota</taxon>
        <taxon>Metazoa</taxon>
        <taxon>Chordata</taxon>
        <taxon>Craniata</taxon>
        <taxon>Vertebrata</taxon>
        <taxon>Chondrichthyes</taxon>
        <taxon>Elasmobranchii</taxon>
        <taxon>Galeomorphii</taxon>
        <taxon>Galeoidea</taxon>
        <taxon>Carcharhiniformes</taxon>
        <taxon>Scyliorhinidae</taxon>
        <taxon>Scyliorhinus</taxon>
    </lineage>
</organism>
<gene>
    <name evidence="10" type="ORF">scyTo_0022724</name>
</gene>
<feature type="region of interest" description="Disordered" evidence="8">
    <location>
        <begin position="165"/>
        <end position="198"/>
    </location>
</feature>
<dbReference type="EMBL" id="BFAA01023744">
    <property type="protein sequence ID" value="GCB80882.1"/>
    <property type="molecule type" value="Genomic_DNA"/>
</dbReference>
<dbReference type="Proteomes" id="UP000288216">
    <property type="component" value="Unassembled WGS sequence"/>
</dbReference>
<keyword evidence="7" id="KW-0393">Immunoglobulin domain</keyword>
<keyword evidence="11" id="KW-1185">Reference proteome</keyword>
<dbReference type="GO" id="GO:0001755">
    <property type="term" value="P:neural crest cell migration"/>
    <property type="evidence" value="ECO:0007669"/>
    <property type="project" value="TreeGrafter"/>
</dbReference>
<evidence type="ECO:0000256" key="2">
    <source>
        <dbReference type="ARBA" id="ARBA00009492"/>
    </source>
</evidence>
<dbReference type="AlphaFoldDB" id="A0A401Q6A2"/>
<keyword evidence="5" id="KW-1015">Disulfide bond</keyword>
<dbReference type="PANTHER" id="PTHR11036">
    <property type="entry name" value="SEMAPHORIN"/>
    <property type="match status" value="1"/>
</dbReference>
<evidence type="ECO:0000259" key="9">
    <source>
        <dbReference type="Pfam" id="PF00047"/>
    </source>
</evidence>
<evidence type="ECO:0000313" key="10">
    <source>
        <dbReference type="EMBL" id="GCB80882.1"/>
    </source>
</evidence>
<feature type="non-terminal residue" evidence="10">
    <location>
        <position position="1"/>
    </location>
</feature>